<keyword evidence="1" id="KW-0175">Coiled coil</keyword>
<feature type="coiled-coil region" evidence="1">
    <location>
        <begin position="788"/>
        <end position="815"/>
    </location>
</feature>
<proteinExistence type="predicted"/>
<dbReference type="EMBL" id="CP000284">
    <property type="protein sequence ID" value="ABE50952.1"/>
    <property type="molecule type" value="Genomic_DNA"/>
</dbReference>
<evidence type="ECO:0000256" key="1">
    <source>
        <dbReference type="SAM" id="Coils"/>
    </source>
</evidence>
<dbReference type="STRING" id="265072.Mfla_2689"/>
<reference evidence="4 5" key="1">
    <citation type="submission" date="2006-03" db="EMBL/GenBank/DDBJ databases">
        <title>Complete sequence of Methylobacillus flagellatus KT.</title>
        <authorList>
            <consortium name="US DOE Joint Genome Institute"/>
            <person name="Copeland A."/>
            <person name="Lucas S."/>
            <person name="Lapidus A."/>
            <person name="Barry K."/>
            <person name="Detter J.C."/>
            <person name="Glavina del Rio T."/>
            <person name="Hammon N."/>
            <person name="Israni S."/>
            <person name="Dalin E."/>
            <person name="Tice H."/>
            <person name="Pitluck S."/>
            <person name="Brettin T."/>
            <person name="Bruce D."/>
            <person name="Han C."/>
            <person name="Tapia R."/>
            <person name="Saunders E."/>
            <person name="Gilna P."/>
            <person name="Schmutz J."/>
            <person name="Larimer F."/>
            <person name="Land M."/>
            <person name="Kyrpides N."/>
            <person name="Anderson I."/>
            <person name="Richardson P."/>
        </authorList>
    </citation>
    <scope>NUCLEOTIDE SEQUENCE [LARGE SCALE GENOMIC DNA]</scope>
    <source>
        <strain evidence="5">KT / ATCC 51484 / DSM 6875</strain>
    </source>
</reference>
<keyword evidence="5" id="KW-1185">Reference proteome</keyword>
<dbReference type="AlphaFoldDB" id="Q1GXT5"/>
<organism evidence="4 5">
    <name type="scientific">Methylobacillus flagellatus (strain ATCC 51484 / DSM 6875 / VKM B-1610 / KT)</name>
    <dbReference type="NCBI Taxonomy" id="265072"/>
    <lineage>
        <taxon>Bacteria</taxon>
        <taxon>Pseudomonadati</taxon>
        <taxon>Pseudomonadota</taxon>
        <taxon>Betaproteobacteria</taxon>
        <taxon>Nitrosomonadales</taxon>
        <taxon>Methylophilaceae</taxon>
        <taxon>Methylobacillus</taxon>
    </lineage>
</organism>
<dbReference type="RefSeq" id="WP_011480905.1">
    <property type="nucleotide sequence ID" value="NC_007947.1"/>
</dbReference>
<name>Q1GXT5_METFK</name>
<gene>
    <name evidence="4" type="ordered locus">Mfla_2689</name>
</gene>
<evidence type="ECO:0000259" key="2">
    <source>
        <dbReference type="Pfam" id="PF09718"/>
    </source>
</evidence>
<dbReference type="InterPro" id="IPR006431">
    <property type="entry name" value="Phage_tape_meas_C"/>
</dbReference>
<dbReference type="OrthoDB" id="8543134at2"/>
<evidence type="ECO:0000313" key="5">
    <source>
        <dbReference type="Proteomes" id="UP000002440"/>
    </source>
</evidence>
<dbReference type="Proteomes" id="UP000002440">
    <property type="component" value="Chromosome"/>
</dbReference>
<sequence>MEKTLQIKITADGRIALDEIKAVGKAQADANKAQAAAAASMERSRSAQTAAAASTRALGDEQRRLASELDTLMKRIDSAYRETKRLEEGQSTLRRSYAAGLINLSQYKQGLASLNNETSQAVQSGERHASIIARVGHYAAAAFAVSQVVDFTKQIVQANLNFEKYNNTLVYATGSQHLAAVEMDYITRTADQLGLNLEGAIVGYTKFSAATRGTSIEGEKTREVFESIAKASVVMRLSADETNGALLAISQMISKGTVQAEELRGQLGERLPGAFNVAARAMGVTTQELDKLLEDGAVVSDEFLPRFADELTRTLGDNPQSAASSAQAQLNRLSNAYLEFKRSLGESLIMELVLRVTEGSTDALKWFNHFVFDRGELADLNARANAPERLAKLDRERQFLLEGGNNLDPSNTLARRQARLAAIDAEVQAIRNRAGLDTPAEEVGESESAKNAAALRDKAQQNALDKFINTEKWQTRSQKLASALEEERKAFEKLVEGMEKDSPRYKAAYEAHLSHIDVIKGKAEASAKKSNSDPLANAMRQLENARAESGRNTEKFIYDAELKALDTGLQQALISYREYYVQRETIEDDYYNRQVSRIEQKIANEQAAAAAARARGDNVGAAGNETNIVKLQSELNALDQQRANSRAANMEAERAANLEMARQGMAMTAQLLQSQGQLEDAARLQVAQKYSASLARMKAEGNEAGIELIEKLINVELASGRLNQIETELNASLARITDETRRVDIQKNAGILTEFEARRRLIGLQQQEIPLRQAQLTALEQAYQQSPTRELSDRIRQAQLDIEQLQAVVSGANRTFEYGARTAIGEYRDAISNGATQARDLFNSSFQSMENVLATFFQTGKLNMQDFFSALEQSLAKVAAQKMMEGIFGALDMGSWFGGSNSTVPSYGSSGTVPGGVGRWIGTNHTGGILGSESTALRYVSSDVFDGAPRFHSGGILGDEIPIIGRKGEGVFTAEQMKNLAPVGTGGQQVVNVQIFEAAGTQATVTQSTGDNGELNLQVMVETLTDIMGRDIERGRGLGPTLEAKYGLNPSAGALG</sequence>
<dbReference type="HOGENOM" id="CLU_325121_0_0_4"/>
<dbReference type="KEGG" id="mfa:Mfla_2689"/>
<dbReference type="NCBIfam" id="TIGR02675">
    <property type="entry name" value="tape_meas_nterm"/>
    <property type="match status" value="1"/>
</dbReference>
<dbReference type="Pfam" id="PF09718">
    <property type="entry name" value="Tape_meas_lam_C"/>
    <property type="match status" value="1"/>
</dbReference>
<dbReference type="eggNOG" id="COG3941">
    <property type="taxonomic scope" value="Bacteria"/>
</dbReference>
<feature type="domain" description="Tape measure protein N-terminal" evidence="3">
    <location>
        <begin position="153"/>
        <end position="344"/>
    </location>
</feature>
<evidence type="ECO:0000259" key="3">
    <source>
        <dbReference type="Pfam" id="PF20155"/>
    </source>
</evidence>
<dbReference type="InterPro" id="IPR013491">
    <property type="entry name" value="Tape_meas_N"/>
</dbReference>
<feature type="coiled-coil region" evidence="1">
    <location>
        <begin position="595"/>
        <end position="655"/>
    </location>
</feature>
<feature type="domain" description="Bacteriophage tail tape measure C-terminal" evidence="2">
    <location>
        <begin position="816"/>
        <end position="888"/>
    </location>
</feature>
<accession>Q1GXT5</accession>
<evidence type="ECO:0000313" key="4">
    <source>
        <dbReference type="EMBL" id="ABE50952.1"/>
    </source>
</evidence>
<dbReference type="Pfam" id="PF20155">
    <property type="entry name" value="TMP_3"/>
    <property type="match status" value="1"/>
</dbReference>
<protein>
    <submittedName>
        <fullName evidence="4">Uncharacterized protein</fullName>
    </submittedName>
</protein>